<dbReference type="InterPro" id="IPR001849">
    <property type="entry name" value="PH_domain"/>
</dbReference>
<feature type="compositionally biased region" description="Basic and acidic residues" evidence="8">
    <location>
        <begin position="626"/>
        <end position="635"/>
    </location>
</feature>
<sequence length="1248" mass="144292">MKNNNNNKDNQETPGTRPGGLFDFIQQTNVIGNVIAAAATQKNSFEPLPFSNSSLFEENYDESSLRININPFATNKHIFLPKTPITVSVSAERKHGAHIFHPYNYTLSFTHGEHKWEVVRTFKEIKDTHKSLSKIVKQDLGRSCSDISQEEYKDDWPLFPTEHDHLISSNLIGERCKHLAEYLKRMLTYPPFRDHPNTLQLLGVSPLSFMIGLSSSHIEYLLPKRTGDNVYYGHFSQIKLCCDNIKIRYAKRWFILKDTYIVYTNLENNNLVGFAMLVDRAFRCETKIKAGAYHAVEIRNLQRNLILKFKNAQQQKDWHEKITWVLNNSGRCFNDVSLLKNGSYAPVRRNQLCKWYVNSAQYMEHVMMGLNNAKEEIFITDWWFSPELFLKRPTDDLQFRLDKILLKKSREGVKIYIMLFKEVSFAIGLLSYRVKNLLTQNGTNANIRVLRHPEHSPSGVFLWSHHEKMVIIDQSVAFFGGIDLCFGRWDDDLHRLIDLGRQENRTELDPPVTTETHAYNLANLAQQIQKYPKERAIDVEKNTGETDLNNNLDDSTADIKIPLESPTVTPSKPDALIVAALMGNSIAKFKLGRNNRLTTQLSAPAQSSPVYQPDTPTNSLSIMTRGSEKSKSFNMKNEKVDLRSLKTDDVEITTDHNKSNISAISATSSKKTNKHLNTSKFGSKASKLINKINRKKSPDTTKLDEESNNKNSEPIKLKNLKKSKNDLNVPTDPTQADVNDVDSNNRKDRVKRRWDKFKKTVKRRSHNPLNRLRRRSSGSDSSGDYSEYTDSDEEGRHSFNEEKVELPIISNEGHYWIGKDYSNTYKMDFKDVHDFSRDQFDRTVTPRMPWRDEGLVVIGEAARDLARHFIQRWNQCKREKVRQNDSYPFLLPKSYQEPFNYDYTEWFKEQFYKCEVQMTRSLDAWSGGISETEFSILNSYCDLIQKSEHYIYIENQFFVTTTDPVRDTDVKNMIGGELVERIMRAFRDKKKFRVYVVLPLLPGFDNPNAIQAVQYYNLRSIINGDFSIYKALKNRGVPDPFEYITFYGMRNWSVLMGKLVQEIIYVHSKLMIVDDKYVICGSANVNDRSMLGKRDSEIAAVVKDEELFQSVLDGQKVLVGKYANSLRKKIFKLHLGIYFNNPNKIDVQDCVCDEFYNYFRSVSKTNTEVYDEVFKCLPSDNITDFQILASYGEKSCLSKVDPPAGKKELDEKVNGFIVDFPLKFLCKEKNFFPDIRTPEGMVPIAMWT</sequence>
<keyword evidence="5 7" id="KW-0442">Lipid degradation</keyword>
<evidence type="ECO:0000259" key="10">
    <source>
        <dbReference type="PROSITE" id="PS50195"/>
    </source>
</evidence>
<proteinExistence type="inferred from homology"/>
<gene>
    <name evidence="11" type="ORF">OXX778_LOCUS7682</name>
</gene>
<dbReference type="Gene3D" id="3.30.1520.10">
    <property type="entry name" value="Phox-like domain"/>
    <property type="match status" value="1"/>
</dbReference>
<dbReference type="GO" id="GO:0009395">
    <property type="term" value="P:phospholipid catabolic process"/>
    <property type="evidence" value="ECO:0007669"/>
    <property type="project" value="TreeGrafter"/>
</dbReference>
<dbReference type="Pfam" id="PF00787">
    <property type="entry name" value="PX"/>
    <property type="match status" value="1"/>
</dbReference>
<dbReference type="EC" id="3.1.4.4" evidence="7"/>
<feature type="domain" description="PLD phosphodiesterase" evidence="9">
    <location>
        <begin position="461"/>
        <end position="488"/>
    </location>
</feature>
<feature type="compositionally biased region" description="Basic residues" evidence="8">
    <location>
        <begin position="748"/>
        <end position="776"/>
    </location>
</feature>
<feature type="region of interest" description="Disordered" evidence="8">
    <location>
        <begin position="693"/>
        <end position="800"/>
    </location>
</feature>
<protein>
    <recommendedName>
        <fullName evidence="7">Phospholipase</fullName>
        <ecNumber evidence="7">3.1.4.4</ecNumber>
    </recommendedName>
</protein>
<keyword evidence="3" id="KW-0677">Repeat</keyword>
<dbReference type="Pfam" id="PF00614">
    <property type="entry name" value="PLDc"/>
    <property type="match status" value="1"/>
</dbReference>
<dbReference type="GO" id="GO:0004630">
    <property type="term" value="F:phospholipase D activity"/>
    <property type="evidence" value="ECO:0007669"/>
    <property type="project" value="UniProtKB-UniRule"/>
</dbReference>
<feature type="region of interest" description="Disordered" evidence="8">
    <location>
        <begin position="1"/>
        <end position="20"/>
    </location>
</feature>
<dbReference type="InterPro" id="IPR015679">
    <property type="entry name" value="PLipase_D_fam"/>
</dbReference>
<comment type="similarity">
    <text evidence="2 7">Belongs to the phospholipase D family.</text>
</comment>
<dbReference type="Pfam" id="PF13091">
    <property type="entry name" value="PLDc_2"/>
    <property type="match status" value="1"/>
</dbReference>
<evidence type="ECO:0000259" key="9">
    <source>
        <dbReference type="PROSITE" id="PS50035"/>
    </source>
</evidence>
<feature type="compositionally biased region" description="Polar residues" evidence="8">
    <location>
        <begin position="602"/>
        <end position="624"/>
    </location>
</feature>
<keyword evidence="6" id="KW-0443">Lipid metabolism</keyword>
<evidence type="ECO:0000256" key="8">
    <source>
        <dbReference type="SAM" id="MobiDB-lite"/>
    </source>
</evidence>
<dbReference type="GO" id="GO:0006654">
    <property type="term" value="P:phosphatidic acid biosynthetic process"/>
    <property type="evidence" value="ECO:0007669"/>
    <property type="project" value="InterPro"/>
</dbReference>
<dbReference type="SUPFAM" id="SSF56024">
    <property type="entry name" value="Phospholipase D/nuclease"/>
    <property type="match status" value="3"/>
</dbReference>
<dbReference type="CDD" id="cd09141">
    <property type="entry name" value="PLDc_vPLD1_2_yPLD_like_2"/>
    <property type="match status" value="1"/>
</dbReference>
<dbReference type="InterPro" id="IPR001683">
    <property type="entry name" value="PX_dom"/>
</dbReference>
<keyword evidence="4 7" id="KW-0378">Hydrolase</keyword>
<evidence type="ECO:0000256" key="1">
    <source>
        <dbReference type="ARBA" id="ARBA00000798"/>
    </source>
</evidence>
<dbReference type="AlphaFoldDB" id="A0A813U8K2"/>
<organism evidence="11 12">
    <name type="scientific">Brachionus calyciflorus</name>
    <dbReference type="NCBI Taxonomy" id="104777"/>
    <lineage>
        <taxon>Eukaryota</taxon>
        <taxon>Metazoa</taxon>
        <taxon>Spiralia</taxon>
        <taxon>Gnathifera</taxon>
        <taxon>Rotifera</taxon>
        <taxon>Eurotatoria</taxon>
        <taxon>Monogononta</taxon>
        <taxon>Pseudotrocha</taxon>
        <taxon>Ploima</taxon>
        <taxon>Brachionidae</taxon>
        <taxon>Brachionus</taxon>
    </lineage>
</organism>
<dbReference type="InterPro" id="IPR036871">
    <property type="entry name" value="PX_dom_sf"/>
</dbReference>
<evidence type="ECO:0000256" key="3">
    <source>
        <dbReference type="ARBA" id="ARBA00022737"/>
    </source>
</evidence>
<dbReference type="OrthoDB" id="14911at2759"/>
<dbReference type="PROSITE" id="PS50035">
    <property type="entry name" value="PLD"/>
    <property type="match status" value="2"/>
</dbReference>
<dbReference type="Proteomes" id="UP000663879">
    <property type="component" value="Unassembled WGS sequence"/>
</dbReference>
<dbReference type="PANTHER" id="PTHR18896:SF76">
    <property type="entry name" value="PHOSPHOLIPASE"/>
    <property type="match status" value="1"/>
</dbReference>
<evidence type="ECO:0000256" key="6">
    <source>
        <dbReference type="ARBA" id="ARBA00023098"/>
    </source>
</evidence>
<dbReference type="PROSITE" id="PS50195">
    <property type="entry name" value="PX"/>
    <property type="match status" value="1"/>
</dbReference>
<dbReference type="GO" id="GO:0035091">
    <property type="term" value="F:phosphatidylinositol binding"/>
    <property type="evidence" value="ECO:0007669"/>
    <property type="project" value="InterPro"/>
</dbReference>
<reference evidence="11" key="1">
    <citation type="submission" date="2021-02" db="EMBL/GenBank/DDBJ databases">
        <authorList>
            <person name="Nowell W R."/>
        </authorList>
    </citation>
    <scope>NUCLEOTIDE SEQUENCE</scope>
    <source>
        <strain evidence="11">Ploen Becks lab</strain>
    </source>
</reference>
<comment type="caution">
    <text evidence="11">The sequence shown here is derived from an EMBL/GenBank/DDBJ whole genome shotgun (WGS) entry which is preliminary data.</text>
</comment>
<dbReference type="SMART" id="SM00233">
    <property type="entry name" value="PH"/>
    <property type="match status" value="1"/>
</dbReference>
<dbReference type="InterPro" id="IPR016555">
    <property type="entry name" value="PLipase_D_euk"/>
</dbReference>
<dbReference type="GO" id="GO:0060627">
    <property type="term" value="P:regulation of vesicle-mediated transport"/>
    <property type="evidence" value="ECO:0007669"/>
    <property type="project" value="TreeGrafter"/>
</dbReference>
<dbReference type="SUPFAM" id="SSF64268">
    <property type="entry name" value="PX domain"/>
    <property type="match status" value="1"/>
</dbReference>
<feature type="compositionally biased region" description="Polar residues" evidence="8">
    <location>
        <begin position="663"/>
        <end position="681"/>
    </location>
</feature>
<feature type="region of interest" description="Disordered" evidence="8">
    <location>
        <begin position="663"/>
        <end position="682"/>
    </location>
</feature>
<feature type="region of interest" description="Disordered" evidence="8">
    <location>
        <begin position="602"/>
        <end position="635"/>
    </location>
</feature>
<dbReference type="SMART" id="SM00155">
    <property type="entry name" value="PLDc"/>
    <property type="match status" value="2"/>
</dbReference>
<feature type="domain" description="PLD phosphodiesterase" evidence="9">
    <location>
        <begin position="1062"/>
        <end position="1089"/>
    </location>
</feature>
<keyword evidence="12" id="KW-1185">Reference proteome</keyword>
<comment type="catalytic activity">
    <reaction evidence="1 7">
        <text>a 1,2-diacyl-sn-glycero-3-phosphocholine + H2O = a 1,2-diacyl-sn-glycero-3-phosphate + choline + H(+)</text>
        <dbReference type="Rhea" id="RHEA:14445"/>
        <dbReference type="ChEBI" id="CHEBI:15354"/>
        <dbReference type="ChEBI" id="CHEBI:15377"/>
        <dbReference type="ChEBI" id="CHEBI:15378"/>
        <dbReference type="ChEBI" id="CHEBI:57643"/>
        <dbReference type="ChEBI" id="CHEBI:58608"/>
        <dbReference type="EC" id="3.1.4.4"/>
    </reaction>
</comment>
<dbReference type="PIRSF" id="PIRSF009376">
    <property type="entry name" value="Phospholipase_D_euk"/>
    <property type="match status" value="1"/>
</dbReference>
<dbReference type="PANTHER" id="PTHR18896">
    <property type="entry name" value="PHOSPHOLIPASE D"/>
    <property type="match status" value="1"/>
</dbReference>
<feature type="compositionally biased region" description="Basic and acidic residues" evidence="8">
    <location>
        <begin position="696"/>
        <end position="716"/>
    </location>
</feature>
<dbReference type="GO" id="GO:0035556">
    <property type="term" value="P:intracellular signal transduction"/>
    <property type="evidence" value="ECO:0007669"/>
    <property type="project" value="InterPro"/>
</dbReference>
<dbReference type="Gene3D" id="3.30.870.10">
    <property type="entry name" value="Endonuclease Chain A"/>
    <property type="match status" value="3"/>
</dbReference>
<evidence type="ECO:0000256" key="5">
    <source>
        <dbReference type="ARBA" id="ARBA00022963"/>
    </source>
</evidence>
<evidence type="ECO:0000256" key="2">
    <source>
        <dbReference type="ARBA" id="ARBA00008664"/>
    </source>
</evidence>
<dbReference type="EMBL" id="CAJNOC010000998">
    <property type="protein sequence ID" value="CAF0825259.1"/>
    <property type="molecule type" value="Genomic_DNA"/>
</dbReference>
<evidence type="ECO:0000313" key="11">
    <source>
        <dbReference type="EMBL" id="CAF0825259.1"/>
    </source>
</evidence>
<name>A0A813U8K2_9BILA</name>
<dbReference type="InterPro" id="IPR025202">
    <property type="entry name" value="PLD-like_dom"/>
</dbReference>
<accession>A0A813U8K2</accession>
<evidence type="ECO:0000256" key="4">
    <source>
        <dbReference type="ARBA" id="ARBA00022801"/>
    </source>
</evidence>
<evidence type="ECO:0000256" key="7">
    <source>
        <dbReference type="PIRNR" id="PIRNR009376"/>
    </source>
</evidence>
<feature type="domain" description="PX" evidence="10">
    <location>
        <begin position="83"/>
        <end position="209"/>
    </location>
</feature>
<dbReference type="InterPro" id="IPR001736">
    <property type="entry name" value="PLipase_D/transphosphatidylase"/>
</dbReference>
<evidence type="ECO:0000313" key="12">
    <source>
        <dbReference type="Proteomes" id="UP000663879"/>
    </source>
</evidence>